<accession>X1HNQ2</accession>
<proteinExistence type="predicted"/>
<evidence type="ECO:0000259" key="1">
    <source>
        <dbReference type="Pfam" id="PF01261"/>
    </source>
</evidence>
<dbReference type="Gene3D" id="3.20.20.150">
    <property type="entry name" value="Divalent-metal-dependent TIM barrel enzymes"/>
    <property type="match status" value="1"/>
</dbReference>
<reference evidence="2" key="1">
    <citation type="journal article" date="2014" name="Front. Microbiol.">
        <title>High frequency of phylogenetically diverse reductive dehalogenase-homologous genes in deep subseafloor sedimentary metagenomes.</title>
        <authorList>
            <person name="Kawai M."/>
            <person name="Futagami T."/>
            <person name="Toyoda A."/>
            <person name="Takaki Y."/>
            <person name="Nishi S."/>
            <person name="Hori S."/>
            <person name="Arai W."/>
            <person name="Tsubouchi T."/>
            <person name="Morono Y."/>
            <person name="Uchiyama I."/>
            <person name="Ito T."/>
            <person name="Fujiyama A."/>
            <person name="Inagaki F."/>
            <person name="Takami H."/>
        </authorList>
    </citation>
    <scope>NUCLEOTIDE SEQUENCE</scope>
    <source>
        <strain evidence="2">Expedition CK06-06</strain>
    </source>
</reference>
<protein>
    <recommendedName>
        <fullName evidence="1">Xylose isomerase-like TIM barrel domain-containing protein</fullName>
    </recommendedName>
</protein>
<gene>
    <name evidence="2" type="ORF">S03H2_51164</name>
</gene>
<organism evidence="2">
    <name type="scientific">marine sediment metagenome</name>
    <dbReference type="NCBI Taxonomy" id="412755"/>
    <lineage>
        <taxon>unclassified sequences</taxon>
        <taxon>metagenomes</taxon>
        <taxon>ecological metagenomes</taxon>
    </lineage>
</organism>
<feature type="domain" description="Xylose isomerase-like TIM barrel" evidence="1">
    <location>
        <begin position="18"/>
        <end position="81"/>
    </location>
</feature>
<feature type="non-terminal residue" evidence="2">
    <location>
        <position position="82"/>
    </location>
</feature>
<dbReference type="EMBL" id="BARU01032439">
    <property type="protein sequence ID" value="GAH71102.1"/>
    <property type="molecule type" value="Genomic_DNA"/>
</dbReference>
<comment type="caution">
    <text evidence="2">The sequence shown here is derived from an EMBL/GenBank/DDBJ whole genome shotgun (WGS) entry which is preliminary data.</text>
</comment>
<dbReference type="InterPro" id="IPR013022">
    <property type="entry name" value="Xyl_isomerase-like_TIM-brl"/>
</dbReference>
<dbReference type="InterPro" id="IPR036237">
    <property type="entry name" value="Xyl_isomerase-like_sf"/>
</dbReference>
<dbReference type="AlphaFoldDB" id="X1HNQ2"/>
<sequence length="82" mass="9336">MDSLVETIEDTFLLSNYFPSLKLCVDTAHYILAGSDPMEVVKRFRHRIGYVHLKDYFQPQGEKKGKCSPDNFVELGRGNVGL</sequence>
<evidence type="ECO:0000313" key="2">
    <source>
        <dbReference type="EMBL" id="GAH71102.1"/>
    </source>
</evidence>
<name>X1HNQ2_9ZZZZ</name>
<dbReference type="SUPFAM" id="SSF51658">
    <property type="entry name" value="Xylose isomerase-like"/>
    <property type="match status" value="1"/>
</dbReference>
<dbReference type="Pfam" id="PF01261">
    <property type="entry name" value="AP_endonuc_2"/>
    <property type="match status" value="1"/>
</dbReference>